<accession>A0A2T0B2P7</accession>
<dbReference type="GO" id="GO:0005829">
    <property type="term" value="C:cytosol"/>
    <property type="evidence" value="ECO:0007669"/>
    <property type="project" value="TreeGrafter"/>
</dbReference>
<dbReference type="Gene3D" id="3.40.50.300">
    <property type="entry name" value="P-loop containing nucleotide triphosphate hydrolases"/>
    <property type="match status" value="3"/>
</dbReference>
<dbReference type="InterPro" id="IPR000212">
    <property type="entry name" value="DNA_helicase_UvrD/REP"/>
</dbReference>
<organism evidence="7 8">
    <name type="scientific">Clostridium liquoris</name>
    <dbReference type="NCBI Taxonomy" id="1289519"/>
    <lineage>
        <taxon>Bacteria</taxon>
        <taxon>Bacillati</taxon>
        <taxon>Bacillota</taxon>
        <taxon>Clostridia</taxon>
        <taxon>Eubacteriales</taxon>
        <taxon>Clostridiaceae</taxon>
        <taxon>Clostridium</taxon>
    </lineage>
</organism>
<dbReference type="Proteomes" id="UP000239706">
    <property type="component" value="Unassembled WGS sequence"/>
</dbReference>
<dbReference type="RefSeq" id="WP_106063994.1">
    <property type="nucleotide sequence ID" value="NZ_PVXO01000051.1"/>
</dbReference>
<evidence type="ECO:0000256" key="1">
    <source>
        <dbReference type="ARBA" id="ARBA00022741"/>
    </source>
</evidence>
<dbReference type="GO" id="GO:0003677">
    <property type="term" value="F:DNA binding"/>
    <property type="evidence" value="ECO:0007669"/>
    <property type="project" value="InterPro"/>
</dbReference>
<evidence type="ECO:0000313" key="7">
    <source>
        <dbReference type="EMBL" id="PRR78152.1"/>
    </source>
</evidence>
<dbReference type="PROSITE" id="PS51198">
    <property type="entry name" value="UVRD_HELICASE_ATP_BIND"/>
    <property type="match status" value="1"/>
</dbReference>
<keyword evidence="8" id="KW-1185">Reference proteome</keyword>
<evidence type="ECO:0000256" key="3">
    <source>
        <dbReference type="ARBA" id="ARBA00022806"/>
    </source>
</evidence>
<protein>
    <submittedName>
        <fullName evidence="7">Helicase IV</fullName>
        <ecNumber evidence="7">3.6.4.12</ecNumber>
    </submittedName>
</protein>
<dbReference type="InterPro" id="IPR027417">
    <property type="entry name" value="P-loop_NTPase"/>
</dbReference>
<dbReference type="GO" id="GO:0005524">
    <property type="term" value="F:ATP binding"/>
    <property type="evidence" value="ECO:0007669"/>
    <property type="project" value="UniProtKB-UniRule"/>
</dbReference>
<dbReference type="OrthoDB" id="9787585at2"/>
<dbReference type="GO" id="GO:0043138">
    <property type="term" value="F:3'-5' DNA helicase activity"/>
    <property type="evidence" value="ECO:0007669"/>
    <property type="project" value="TreeGrafter"/>
</dbReference>
<evidence type="ECO:0000313" key="8">
    <source>
        <dbReference type="Proteomes" id="UP000239706"/>
    </source>
</evidence>
<dbReference type="Pfam" id="PF00580">
    <property type="entry name" value="UvrD-helicase"/>
    <property type="match status" value="1"/>
</dbReference>
<dbReference type="SUPFAM" id="SSF52540">
    <property type="entry name" value="P-loop containing nucleoside triphosphate hydrolases"/>
    <property type="match status" value="1"/>
</dbReference>
<evidence type="ECO:0000256" key="2">
    <source>
        <dbReference type="ARBA" id="ARBA00022801"/>
    </source>
</evidence>
<dbReference type="EMBL" id="PVXO01000051">
    <property type="protein sequence ID" value="PRR78152.1"/>
    <property type="molecule type" value="Genomic_DNA"/>
</dbReference>
<dbReference type="NCBIfam" id="NF041464">
    <property type="entry name" value="HelD_BACSU"/>
    <property type="match status" value="1"/>
</dbReference>
<evidence type="ECO:0000256" key="4">
    <source>
        <dbReference type="ARBA" id="ARBA00022840"/>
    </source>
</evidence>
<dbReference type="GO" id="GO:0000725">
    <property type="term" value="P:recombinational repair"/>
    <property type="evidence" value="ECO:0007669"/>
    <property type="project" value="TreeGrafter"/>
</dbReference>
<sequence>MAIEEKDKLTEERYLEDTIKWIDNEIVRVEENKDHLRGKIEDLRRKSKGKYNEELETSEKLYNITSKSLEKYVEGKNSPYFARIDFKERKRDTESFYIGKFGLGDSNTGEERVIDWRSPIADLYYSGTFGECYYKAPMGLVIGDLTLKRKFIIREGKLIQAFDEGINEVILRGNTEEGSALVDEFLRVNLEESGSSKLKEVVATIQSEQNQVIRSEKNIPLILQGVAGSGKTTVALHRVAYLLYKYKDKLLPKDILIIAPNKIFLDYISDVLPNLGVDNIKQNTYEEIVCEILNIKRKIITKDNKLARILEEGKDSENLILISNVKSSMEFKALIDSYIEYIEKIDGENIEDIMVDNYVLFNKEEIIRLFTKDLKKMAINVRKDEIKRYFTLKLEEKICNIIDKINFYYEYKVARIKNQMEDGEERRKKLIEIYDERDNKKKDIRIKSNLCFNEYFTKWKEVKTENLYMDFLKNAYKFIPKDNAFINEKIIEKLLNEITENMNKGIIDSDDLAPMLYLKFKIEDVPEKFKYKHIVVDEAQDYSEFQMVTLKYMVEQNSLSLVGDLAQGIYFYKGINDWNKVIKMVFNDRVNYIKLNKSYRSTIEIMDFASKVLMKGADLPIPVFRHGKEVEVIKFKNNKEFGEKLDKIVEFIVNNGKNTVAVICKSYNECKRLKSYLNKYSSYEWTTIKDTSKSIDSSRIIIPAYMTKGLEFDCSIIYNCNEKNYDENELDRKILYVALTRPLHYEYIFYNGEKSSLI</sequence>
<keyword evidence="4 5" id="KW-0067">ATP-binding</keyword>
<gene>
    <name evidence="7" type="primary">helD_2</name>
    <name evidence="7" type="ORF">CLLI_19160</name>
</gene>
<reference evidence="7 8" key="1">
    <citation type="submission" date="2018-03" db="EMBL/GenBank/DDBJ databases">
        <title>Genome sequence of Clostridium liquoris DSM 100320.</title>
        <authorList>
            <person name="Poehlein A."/>
            <person name="Daniel R."/>
        </authorList>
    </citation>
    <scope>NUCLEOTIDE SEQUENCE [LARGE SCALE GENOMIC DNA]</scope>
    <source>
        <strain evidence="7 8">DSM 100320</strain>
    </source>
</reference>
<keyword evidence="2 5" id="KW-0378">Hydrolase</keyword>
<feature type="binding site" evidence="5">
    <location>
        <begin position="225"/>
        <end position="232"/>
    </location>
    <ligand>
        <name>ATP</name>
        <dbReference type="ChEBI" id="CHEBI:30616"/>
    </ligand>
</feature>
<evidence type="ECO:0000256" key="5">
    <source>
        <dbReference type="PROSITE-ProRule" id="PRU00560"/>
    </source>
</evidence>
<keyword evidence="1 5" id="KW-0547">Nucleotide-binding</keyword>
<keyword evidence="3 5" id="KW-0347">Helicase</keyword>
<dbReference type="InterPro" id="IPR014016">
    <property type="entry name" value="UvrD-like_ATP-bd"/>
</dbReference>
<proteinExistence type="predicted"/>
<name>A0A2T0B2P7_9CLOT</name>
<dbReference type="PANTHER" id="PTHR11070">
    <property type="entry name" value="UVRD / RECB / PCRA DNA HELICASE FAMILY MEMBER"/>
    <property type="match status" value="1"/>
</dbReference>
<dbReference type="AlphaFoldDB" id="A0A2T0B2P7"/>
<dbReference type="InterPro" id="IPR048228">
    <property type="entry name" value="HelD_bacillota"/>
</dbReference>
<feature type="domain" description="UvrD-like helicase ATP-binding" evidence="6">
    <location>
        <begin position="204"/>
        <end position="602"/>
    </location>
</feature>
<evidence type="ECO:0000259" key="6">
    <source>
        <dbReference type="PROSITE" id="PS51198"/>
    </source>
</evidence>
<comment type="caution">
    <text evidence="7">The sequence shown here is derived from an EMBL/GenBank/DDBJ whole genome shotgun (WGS) entry which is preliminary data.</text>
</comment>
<dbReference type="EC" id="3.6.4.12" evidence="7"/>
<dbReference type="GO" id="GO:0016787">
    <property type="term" value="F:hydrolase activity"/>
    <property type="evidence" value="ECO:0007669"/>
    <property type="project" value="UniProtKB-UniRule"/>
</dbReference>
<dbReference type="PANTHER" id="PTHR11070:SF17">
    <property type="entry name" value="DNA HELICASE IV"/>
    <property type="match status" value="1"/>
</dbReference>